<evidence type="ECO:0000313" key="3">
    <source>
        <dbReference type="EMBL" id="CAB4871328.1"/>
    </source>
</evidence>
<dbReference type="EMBL" id="CAEZXX010000073">
    <property type="protein sequence ID" value="CAB4711395.1"/>
    <property type="molecule type" value="Genomic_DNA"/>
</dbReference>
<dbReference type="EMBL" id="CAFBLR010000057">
    <property type="protein sequence ID" value="CAB4871328.1"/>
    <property type="molecule type" value="Genomic_DNA"/>
</dbReference>
<organism evidence="1">
    <name type="scientific">freshwater metagenome</name>
    <dbReference type="NCBI Taxonomy" id="449393"/>
    <lineage>
        <taxon>unclassified sequences</taxon>
        <taxon>metagenomes</taxon>
        <taxon>ecological metagenomes</taxon>
    </lineage>
</organism>
<name>A0A6J6QQV4_9ZZZZ</name>
<proteinExistence type="predicted"/>
<evidence type="ECO:0000313" key="1">
    <source>
        <dbReference type="EMBL" id="CAB4711395.1"/>
    </source>
</evidence>
<gene>
    <name evidence="1" type="ORF">UFOPK2602_01180</name>
    <name evidence="2" type="ORF">UFOPK2806_00369</name>
    <name evidence="3" type="ORF">UFOPK3417_00758</name>
    <name evidence="4" type="ORF">UFOPK4306_01714</name>
</gene>
<evidence type="ECO:0000313" key="4">
    <source>
        <dbReference type="EMBL" id="CAB5066010.1"/>
    </source>
</evidence>
<reference evidence="1" key="1">
    <citation type="submission" date="2020-05" db="EMBL/GenBank/DDBJ databases">
        <authorList>
            <person name="Chiriac C."/>
            <person name="Salcher M."/>
            <person name="Ghai R."/>
            <person name="Kavagutti S V."/>
        </authorList>
    </citation>
    <scope>NUCLEOTIDE SEQUENCE</scope>
</reference>
<dbReference type="EMBL" id="CAFBQP010000069">
    <property type="protein sequence ID" value="CAB5066010.1"/>
    <property type="molecule type" value="Genomic_DNA"/>
</dbReference>
<protein>
    <submittedName>
        <fullName evidence="1">Unannotated protein</fullName>
    </submittedName>
</protein>
<accession>A0A6J6QQV4</accession>
<dbReference type="AlphaFoldDB" id="A0A6J6QQV4"/>
<dbReference type="EMBL" id="CAEZYY010000003">
    <property type="protein sequence ID" value="CAB4740891.1"/>
    <property type="molecule type" value="Genomic_DNA"/>
</dbReference>
<evidence type="ECO:0000313" key="2">
    <source>
        <dbReference type="EMBL" id="CAB4740891.1"/>
    </source>
</evidence>
<sequence length="77" mass="8738">MPRLNKFDVEALLDDYDRDPIAALSRALAKVLDRPVEPWADLIAAAPLGSERRQALLRLDQATLDDLLRELNEQRSL</sequence>